<keyword evidence="2" id="KW-0325">Glycoprotein</keyword>
<dbReference type="OrthoDB" id="244152at2759"/>
<dbReference type="PANTHER" id="PTHR22702">
    <property type="entry name" value="PROTEASE-ASSOCIATED DOMAIN-CONTAINING PROTEIN"/>
    <property type="match status" value="1"/>
</dbReference>
<dbReference type="Proteomes" id="UP000051952">
    <property type="component" value="Unassembled WGS sequence"/>
</dbReference>
<dbReference type="AlphaFoldDB" id="A0A0S4JWP8"/>
<evidence type="ECO:0000313" key="4">
    <source>
        <dbReference type="EMBL" id="CUG94472.1"/>
    </source>
</evidence>
<dbReference type="PANTHER" id="PTHR22702:SF1">
    <property type="entry name" value="PROTEASE-ASSOCIATED DOMAIN-CONTAINING PROTEIN 1"/>
    <property type="match status" value="1"/>
</dbReference>
<keyword evidence="5" id="KW-1185">Reference proteome</keyword>
<dbReference type="Gene3D" id="3.50.30.30">
    <property type="match status" value="1"/>
</dbReference>
<name>A0A0S4JWP8_BODSA</name>
<dbReference type="EMBL" id="CYKH01002251">
    <property type="protein sequence ID" value="CUG94472.1"/>
    <property type="molecule type" value="Genomic_DNA"/>
</dbReference>
<reference evidence="5" key="1">
    <citation type="submission" date="2015-09" db="EMBL/GenBank/DDBJ databases">
        <authorList>
            <consortium name="Pathogen Informatics"/>
        </authorList>
    </citation>
    <scope>NUCLEOTIDE SEQUENCE [LARGE SCALE GENOMIC DNA]</scope>
    <source>
        <strain evidence="5">Lake Konstanz</strain>
    </source>
</reference>
<dbReference type="InterPro" id="IPR003137">
    <property type="entry name" value="PA_domain"/>
</dbReference>
<accession>A0A0S4JWP8</accession>
<dbReference type="VEuPathDB" id="TriTrypDB:BSAL_48345"/>
<keyword evidence="1" id="KW-0732">Signal</keyword>
<evidence type="ECO:0000256" key="2">
    <source>
        <dbReference type="ARBA" id="ARBA00023180"/>
    </source>
</evidence>
<dbReference type="InterPro" id="IPR046450">
    <property type="entry name" value="PA_dom_sf"/>
</dbReference>
<evidence type="ECO:0000313" key="5">
    <source>
        <dbReference type="Proteomes" id="UP000051952"/>
    </source>
</evidence>
<organism evidence="4 5">
    <name type="scientific">Bodo saltans</name>
    <name type="common">Flagellated protozoan</name>
    <dbReference type="NCBI Taxonomy" id="75058"/>
    <lineage>
        <taxon>Eukaryota</taxon>
        <taxon>Discoba</taxon>
        <taxon>Euglenozoa</taxon>
        <taxon>Kinetoplastea</taxon>
        <taxon>Metakinetoplastina</taxon>
        <taxon>Eubodonida</taxon>
        <taxon>Bodonidae</taxon>
        <taxon>Bodo</taxon>
    </lineage>
</organism>
<dbReference type="Pfam" id="PF02225">
    <property type="entry name" value="PA"/>
    <property type="match status" value="1"/>
</dbReference>
<feature type="domain" description="PA" evidence="3">
    <location>
        <begin position="66"/>
        <end position="158"/>
    </location>
</feature>
<dbReference type="SUPFAM" id="SSF52025">
    <property type="entry name" value="PA domain"/>
    <property type="match status" value="1"/>
</dbReference>
<evidence type="ECO:0000259" key="3">
    <source>
        <dbReference type="Pfam" id="PF02225"/>
    </source>
</evidence>
<evidence type="ECO:0000256" key="1">
    <source>
        <dbReference type="ARBA" id="ARBA00022729"/>
    </source>
</evidence>
<sequence length="186" mass="19550">MGCTHQHNFGSRCATCILSINIIAVITLITVAEAALNVHEPYVLKGTVPTALANFGAPPLTTRLIRGPLVIAEGITGCTAVPRQRYVGKIVLAVRGGCSFASKAIVAQDAGALGIIIANSPEQTPPGETVGELFTMADDGQGMKVRIHAEMVGPTDGKLLSRAIQEYNEEVIVSLGHLVDSPMYMV</sequence>
<gene>
    <name evidence="4" type="ORF">BSAL_48345</name>
</gene>
<proteinExistence type="predicted"/>
<protein>
    <submittedName>
        <fullName evidence="4">GPI-anchored surface protein, putative</fullName>
    </submittedName>
</protein>